<protein>
    <recommendedName>
        <fullName evidence="4">DUF4878 domain-containing protein</fullName>
    </recommendedName>
</protein>
<comment type="caution">
    <text evidence="2">The sequence shown here is derived from an EMBL/GenBank/DDBJ whole genome shotgun (WGS) entry which is preliminary data.</text>
</comment>
<gene>
    <name evidence="2" type="ORF">RM549_18680</name>
</gene>
<evidence type="ECO:0000313" key="3">
    <source>
        <dbReference type="Proteomes" id="UP001261624"/>
    </source>
</evidence>
<dbReference type="PROSITE" id="PS51257">
    <property type="entry name" value="PROKAR_LIPOPROTEIN"/>
    <property type="match status" value="1"/>
</dbReference>
<evidence type="ECO:0008006" key="4">
    <source>
        <dbReference type="Google" id="ProtNLM"/>
    </source>
</evidence>
<dbReference type="EMBL" id="JAVRHM010000037">
    <property type="protein sequence ID" value="MDT0691825.1"/>
    <property type="molecule type" value="Genomic_DNA"/>
</dbReference>
<dbReference type="RefSeq" id="WP_311687538.1">
    <property type="nucleotide sequence ID" value="NZ_JAVRHM010000037.1"/>
</dbReference>
<evidence type="ECO:0000256" key="1">
    <source>
        <dbReference type="SAM" id="SignalP"/>
    </source>
</evidence>
<keyword evidence="3" id="KW-1185">Reference proteome</keyword>
<organism evidence="2 3">
    <name type="scientific">Autumnicola patrickiae</name>
    <dbReference type="NCBI Taxonomy" id="3075591"/>
    <lineage>
        <taxon>Bacteria</taxon>
        <taxon>Pseudomonadati</taxon>
        <taxon>Bacteroidota</taxon>
        <taxon>Flavobacteriia</taxon>
        <taxon>Flavobacteriales</taxon>
        <taxon>Flavobacteriaceae</taxon>
        <taxon>Autumnicola</taxon>
    </lineage>
</organism>
<proteinExistence type="predicted"/>
<feature type="signal peptide" evidence="1">
    <location>
        <begin position="1"/>
        <end position="19"/>
    </location>
</feature>
<dbReference type="Proteomes" id="UP001261624">
    <property type="component" value="Unassembled WGS sequence"/>
</dbReference>
<accession>A0ABU3E7A6</accession>
<evidence type="ECO:0000313" key="2">
    <source>
        <dbReference type="EMBL" id="MDT0691825.1"/>
    </source>
</evidence>
<feature type="chain" id="PRO_5046432717" description="DUF4878 domain-containing protein" evidence="1">
    <location>
        <begin position="20"/>
        <end position="128"/>
    </location>
</feature>
<reference evidence="2 3" key="1">
    <citation type="submission" date="2023-09" db="EMBL/GenBank/DDBJ databases">
        <authorList>
            <person name="Rey-Velasco X."/>
        </authorList>
    </citation>
    <scope>NUCLEOTIDE SEQUENCE [LARGE SCALE GENOMIC DNA]</scope>
    <source>
        <strain evidence="2 3">F188</strain>
    </source>
</reference>
<keyword evidence="1" id="KW-0732">Signal</keyword>
<name>A0ABU3E7A6_9FLAO</name>
<sequence>MKKIAVFSLVVLFLSCAGKQDLSPSETAKIVAESFYHGDKTTLKEYTTESGYANLSSIQEMFTEDKNSEPDFKVVDEQKEGDITWIKYSTSYDPKPGVFKMVKEEDQWKVTHNGPKDRGPFKVISSHK</sequence>